<gene>
    <name evidence="2" type="ORF">Airi02_041740</name>
</gene>
<reference evidence="2" key="1">
    <citation type="submission" date="2023-03" db="EMBL/GenBank/DDBJ databases">
        <title>Actinoallomurus iriomotensis NBRC 103684.</title>
        <authorList>
            <person name="Ichikawa N."/>
            <person name="Sato H."/>
            <person name="Tonouchi N."/>
        </authorList>
    </citation>
    <scope>NUCLEOTIDE SEQUENCE</scope>
    <source>
        <strain evidence="2">NBRC 103684</strain>
    </source>
</reference>
<proteinExistence type="predicted"/>
<dbReference type="Proteomes" id="UP001165074">
    <property type="component" value="Unassembled WGS sequence"/>
</dbReference>
<protein>
    <recommendedName>
        <fullName evidence="4">Polyketide cyclase / dehydrase and lipid transport</fullName>
    </recommendedName>
</protein>
<organism evidence="2 3">
    <name type="scientific">Actinoallomurus iriomotensis</name>
    <dbReference type="NCBI Taxonomy" id="478107"/>
    <lineage>
        <taxon>Bacteria</taxon>
        <taxon>Bacillati</taxon>
        <taxon>Actinomycetota</taxon>
        <taxon>Actinomycetes</taxon>
        <taxon>Streptosporangiales</taxon>
        <taxon>Thermomonosporaceae</taxon>
        <taxon>Actinoallomurus</taxon>
    </lineage>
</organism>
<accession>A0A9W6S6G1</accession>
<keyword evidence="1" id="KW-0812">Transmembrane</keyword>
<dbReference type="AlphaFoldDB" id="A0A9W6S6G1"/>
<evidence type="ECO:0000256" key="1">
    <source>
        <dbReference type="SAM" id="Phobius"/>
    </source>
</evidence>
<evidence type="ECO:0008006" key="4">
    <source>
        <dbReference type="Google" id="ProtNLM"/>
    </source>
</evidence>
<dbReference type="InterPro" id="IPR023393">
    <property type="entry name" value="START-like_dom_sf"/>
</dbReference>
<dbReference type="RefSeq" id="WP_285573961.1">
    <property type="nucleotide sequence ID" value="NZ_BSTK01000005.1"/>
</dbReference>
<dbReference type="EMBL" id="BSTK01000005">
    <property type="protein sequence ID" value="GLY86245.1"/>
    <property type="molecule type" value="Genomic_DNA"/>
</dbReference>
<comment type="caution">
    <text evidence="2">The sequence shown here is derived from an EMBL/GenBank/DDBJ whole genome shotgun (WGS) entry which is preliminary data.</text>
</comment>
<evidence type="ECO:0000313" key="2">
    <source>
        <dbReference type="EMBL" id="GLY86245.1"/>
    </source>
</evidence>
<feature type="transmembrane region" description="Helical" evidence="1">
    <location>
        <begin position="106"/>
        <end position="125"/>
    </location>
</feature>
<evidence type="ECO:0000313" key="3">
    <source>
        <dbReference type="Proteomes" id="UP001165074"/>
    </source>
</evidence>
<dbReference type="SUPFAM" id="SSF55961">
    <property type="entry name" value="Bet v1-like"/>
    <property type="match status" value="1"/>
</dbReference>
<dbReference type="Gene3D" id="3.30.530.20">
    <property type="match status" value="1"/>
</dbReference>
<dbReference type="InterPro" id="IPR019587">
    <property type="entry name" value="Polyketide_cyclase/dehydratase"/>
</dbReference>
<keyword evidence="3" id="KW-1185">Reference proteome</keyword>
<keyword evidence="1" id="KW-0472">Membrane</keyword>
<name>A0A9W6S6G1_9ACTN</name>
<keyword evidence="1" id="KW-1133">Transmembrane helix</keyword>
<sequence length="148" mass="16905">MRTLKHIERLLLDVPIEDAYEFISDPRNDIKWYRGVTGVRLVSEADDVYEQSLTMLGLRYRARIRVSDPQPPHRVVLSSVDSRIPFTATYIFESVAPGRTRFTMDATVSITGIFLPLGPLFILLLRRRVGRNFIRLGQILGAEESQTA</sequence>
<dbReference type="Pfam" id="PF10604">
    <property type="entry name" value="Polyketide_cyc2"/>
    <property type="match status" value="1"/>
</dbReference>